<feature type="transmembrane region" description="Helical" evidence="7">
    <location>
        <begin position="288"/>
        <end position="309"/>
    </location>
</feature>
<dbReference type="Gene3D" id="1.20.1720.10">
    <property type="entry name" value="Multidrug resistance protein D"/>
    <property type="match status" value="1"/>
</dbReference>
<feature type="transmembrane region" description="Helical" evidence="7">
    <location>
        <begin position="219"/>
        <end position="244"/>
    </location>
</feature>
<keyword evidence="2" id="KW-0813">Transport</keyword>
<dbReference type="InterPro" id="IPR020846">
    <property type="entry name" value="MFS_dom"/>
</dbReference>
<evidence type="ECO:0000313" key="9">
    <source>
        <dbReference type="EMBL" id="NEC61125.1"/>
    </source>
</evidence>
<evidence type="ECO:0000256" key="6">
    <source>
        <dbReference type="ARBA" id="ARBA00023136"/>
    </source>
</evidence>
<keyword evidence="10" id="KW-1185">Reference proteome</keyword>
<feature type="transmembrane region" description="Helical" evidence="7">
    <location>
        <begin position="250"/>
        <end position="268"/>
    </location>
</feature>
<feature type="transmembrane region" description="Helical" evidence="7">
    <location>
        <begin position="452"/>
        <end position="472"/>
    </location>
</feature>
<evidence type="ECO:0000256" key="1">
    <source>
        <dbReference type="ARBA" id="ARBA00004651"/>
    </source>
</evidence>
<feature type="transmembrane region" description="Helical" evidence="7">
    <location>
        <begin position="122"/>
        <end position="143"/>
    </location>
</feature>
<feature type="transmembrane region" description="Helical" evidence="7">
    <location>
        <begin position="354"/>
        <end position="387"/>
    </location>
</feature>
<comment type="caution">
    <text evidence="9">The sequence shown here is derived from an EMBL/GenBank/DDBJ whole genome shotgun (WGS) entry which is preliminary data.</text>
</comment>
<keyword evidence="4 7" id="KW-0812">Transmembrane</keyword>
<comment type="subcellular location">
    <subcellularLocation>
        <location evidence="1">Cell membrane</location>
        <topology evidence="1">Multi-pass membrane protein</topology>
    </subcellularLocation>
</comment>
<gene>
    <name evidence="9" type="ORF">G3I59_37400</name>
</gene>
<reference evidence="9 10" key="1">
    <citation type="submission" date="2020-01" db="EMBL/GenBank/DDBJ databases">
        <title>Insect and environment-associated Actinomycetes.</title>
        <authorList>
            <person name="Currrie C."/>
            <person name="Chevrette M."/>
            <person name="Carlson C."/>
            <person name="Stubbendieck R."/>
            <person name="Wendt-Pienkowski E."/>
        </authorList>
    </citation>
    <scope>NUCLEOTIDE SEQUENCE [LARGE SCALE GENOMIC DNA]</scope>
    <source>
        <strain evidence="9 10">SID8386</strain>
    </source>
</reference>
<feature type="transmembrane region" description="Helical" evidence="7">
    <location>
        <begin position="321"/>
        <end position="342"/>
    </location>
</feature>
<evidence type="ECO:0000256" key="5">
    <source>
        <dbReference type="ARBA" id="ARBA00022989"/>
    </source>
</evidence>
<dbReference type="Gene3D" id="1.20.1250.20">
    <property type="entry name" value="MFS general substrate transporter like domains"/>
    <property type="match status" value="1"/>
</dbReference>
<evidence type="ECO:0000259" key="8">
    <source>
        <dbReference type="PROSITE" id="PS50850"/>
    </source>
</evidence>
<dbReference type="EMBL" id="JAAGNC010000189">
    <property type="protein sequence ID" value="NEC61125.1"/>
    <property type="molecule type" value="Genomic_DNA"/>
</dbReference>
<dbReference type="InterPro" id="IPR036259">
    <property type="entry name" value="MFS_trans_sf"/>
</dbReference>
<protein>
    <submittedName>
        <fullName evidence="9">MFS transporter</fullName>
    </submittedName>
</protein>
<keyword evidence="6 7" id="KW-0472">Membrane</keyword>
<dbReference type="InterPro" id="IPR011701">
    <property type="entry name" value="MFS"/>
</dbReference>
<dbReference type="Pfam" id="PF07690">
    <property type="entry name" value="MFS_1"/>
    <property type="match status" value="1"/>
</dbReference>
<evidence type="ECO:0000256" key="3">
    <source>
        <dbReference type="ARBA" id="ARBA00022475"/>
    </source>
</evidence>
<keyword evidence="5 7" id="KW-1133">Transmembrane helix</keyword>
<evidence type="ECO:0000256" key="7">
    <source>
        <dbReference type="SAM" id="Phobius"/>
    </source>
</evidence>
<dbReference type="RefSeq" id="WP_095213671.1">
    <property type="nucleotide sequence ID" value="NZ_JAAGNC010000189.1"/>
</dbReference>
<feature type="transmembrane region" description="Helical" evidence="7">
    <location>
        <begin position="97"/>
        <end position="116"/>
    </location>
</feature>
<feature type="domain" description="Major facilitator superfamily (MFS) profile" evidence="8">
    <location>
        <begin position="32"/>
        <end position="476"/>
    </location>
</feature>
<dbReference type="PANTHER" id="PTHR42718">
    <property type="entry name" value="MAJOR FACILITATOR SUPERFAMILY MULTIDRUG TRANSPORTER MFSC"/>
    <property type="match status" value="1"/>
</dbReference>
<dbReference type="SUPFAM" id="SSF103473">
    <property type="entry name" value="MFS general substrate transporter"/>
    <property type="match status" value="1"/>
</dbReference>
<proteinExistence type="predicted"/>
<feature type="transmembrane region" description="Helical" evidence="7">
    <location>
        <begin position="66"/>
        <end position="85"/>
    </location>
</feature>
<dbReference type="PANTHER" id="PTHR42718:SF46">
    <property type="entry name" value="BLR6921 PROTEIN"/>
    <property type="match status" value="1"/>
</dbReference>
<accession>A0ABX0BZW2</accession>
<keyword evidence="3" id="KW-1003">Cell membrane</keyword>
<name>A0ABX0BZW2_9PSEU</name>
<evidence type="ECO:0000256" key="2">
    <source>
        <dbReference type="ARBA" id="ARBA00022448"/>
    </source>
</evidence>
<dbReference type="Proteomes" id="UP000470404">
    <property type="component" value="Unassembled WGS sequence"/>
</dbReference>
<organism evidence="9 10">
    <name type="scientific">Amycolatopsis rubida</name>
    <dbReference type="NCBI Taxonomy" id="112413"/>
    <lineage>
        <taxon>Bacteria</taxon>
        <taxon>Bacillati</taxon>
        <taxon>Actinomycetota</taxon>
        <taxon>Actinomycetes</taxon>
        <taxon>Pseudonocardiales</taxon>
        <taxon>Pseudonocardiaceae</taxon>
        <taxon>Amycolatopsis</taxon>
    </lineage>
</organism>
<sequence length="482" mass="50046">MDSLLAGPRDALAAVVADSTTRAPRTLMSWSTTGAIASGTLLQPVNSSMISLAITSLTLEFGQSDLMPWVISAMYVATAVAAPISGRLGALLGPRRVYLAGLATILAGSVAGLLAPSLAWVVVSRVVVGLGAAAQYPNAVALIRRYAKRADASKGGALGLLVMSSQVTATVGPTLGGLLVGAFGWHAVMWVNVPAVAVSAAMVLFWVDRDEPGTARERGVVALLDLPGLALFLGSVVPLMLFLLSVAKSPHWILLGVAAVCAVVLVLWERGRIEPFLDVSALRRNRALSGTMLRTLLTYTAFYSIFYGIPQWLQFSRGYSAAEAGLVMLPLAAVGVVCTPVGSWICRSAGPRRALAWGTTAMIVGGGVIALAAGANGLWLVLVLAVLAGIPSGFNNIGNQAVIDLVTPDGEIGTAMGLYRTAQYIGANFAAVLLEVLTRGHPSDAGFERQGWALMAIGFVLLAVSLGAKSLAPQRLARAEPR</sequence>
<feature type="transmembrane region" description="Helical" evidence="7">
    <location>
        <begin position="187"/>
        <end position="207"/>
    </location>
</feature>
<evidence type="ECO:0000256" key="4">
    <source>
        <dbReference type="ARBA" id="ARBA00022692"/>
    </source>
</evidence>
<evidence type="ECO:0000313" key="10">
    <source>
        <dbReference type="Proteomes" id="UP000470404"/>
    </source>
</evidence>
<dbReference type="PROSITE" id="PS50850">
    <property type="entry name" value="MFS"/>
    <property type="match status" value="1"/>
</dbReference>
<feature type="transmembrane region" description="Helical" evidence="7">
    <location>
        <begin position="155"/>
        <end position="175"/>
    </location>
</feature>